<keyword evidence="4" id="KW-1185">Reference proteome</keyword>
<comment type="caution">
    <text evidence="3">The sequence shown here is derived from an EMBL/GenBank/DDBJ whole genome shotgun (WGS) entry which is preliminary data.</text>
</comment>
<evidence type="ECO:0000313" key="3">
    <source>
        <dbReference type="EMBL" id="RWR03625.1"/>
    </source>
</evidence>
<dbReference type="InterPro" id="IPR047774">
    <property type="entry name" value="SrfA-like"/>
</dbReference>
<feature type="region of interest" description="Disordered" evidence="1">
    <location>
        <begin position="256"/>
        <end position="277"/>
    </location>
</feature>
<sequence length="407" mass="43772">MASALLRSGNPESLLALGENGQPVYASALQIRETLRLKNQQIIADCLAIPQPNELGDRIDWYAPFHGKITSWNAASDGARASAIHQLEACRIGINALIAHAAAAENTAMQRFAALLGNALQFPDSHYIYLVNGKPIVTFWGFVTRDTPPCHDVLDSLRASVHAEVPFSLTVTEPNGIVSPPAGTDTTVAVNVRRTGWKRLWLFWPGMIAVVSTLVLASLLSKPGKPSDVINPSPVRYPAVNTVLLPVTLATLAADRKAETLPPAPAPERTADNRPETVALDDSRALVMPPAAVKIGSTAFLNGSWRVTLTIAGLPTGNAPGLKYRLYNGKGIASILQADGIRCKADITSGLMRSGKLVINSRYTARCSDKSRYRMPEIICKATPTAARCEAHYGETVFPITIKREGK</sequence>
<accession>A0A443IHJ6</accession>
<evidence type="ECO:0008006" key="5">
    <source>
        <dbReference type="Google" id="ProtNLM"/>
    </source>
</evidence>
<gene>
    <name evidence="3" type="ORF">ED28_01160</name>
</gene>
<dbReference type="AlphaFoldDB" id="A0A443IHJ6"/>
<keyword evidence="2" id="KW-0812">Transmembrane</keyword>
<organism evidence="3 4">
    <name type="scientific">[Pantoea] beijingensis</name>
    <dbReference type="NCBI Taxonomy" id="1324864"/>
    <lineage>
        <taxon>Bacteria</taxon>
        <taxon>Pseudomonadati</taxon>
        <taxon>Pseudomonadota</taxon>
        <taxon>Gammaproteobacteria</taxon>
        <taxon>Enterobacterales</taxon>
        <taxon>Erwiniaceae</taxon>
        <taxon>Erwinia</taxon>
    </lineage>
</organism>
<evidence type="ECO:0000256" key="2">
    <source>
        <dbReference type="SAM" id="Phobius"/>
    </source>
</evidence>
<reference evidence="3 4" key="1">
    <citation type="submission" date="2014-04" db="EMBL/GenBank/DDBJ databases">
        <title>Draft genome sequence of Pantoea beijingensis strain LMG 27579, an emerging pathogen to Pleurotus eryngii with potential industrial application.</title>
        <authorList>
            <person name="Xu F."/>
            <person name="Liu Y."/>
            <person name="Wang S."/>
            <person name="Yin Y."/>
            <person name="Ma Y."/>
            <person name="Zhao S."/>
            <person name="Rong C."/>
        </authorList>
    </citation>
    <scope>NUCLEOTIDE SEQUENCE [LARGE SCALE GENOMIC DNA]</scope>
    <source>
        <strain evidence="3 4">LMG 27579</strain>
    </source>
</reference>
<dbReference type="RefSeq" id="WP_128174474.1">
    <property type="nucleotide sequence ID" value="NZ_CP071409.1"/>
</dbReference>
<proteinExistence type="predicted"/>
<keyword evidence="2" id="KW-0472">Membrane</keyword>
<evidence type="ECO:0000313" key="4">
    <source>
        <dbReference type="Proteomes" id="UP000288794"/>
    </source>
</evidence>
<dbReference type="NCBIfam" id="NF040486">
    <property type="entry name" value="SrfA_fam"/>
    <property type="match status" value="2"/>
</dbReference>
<dbReference type="EMBL" id="JMEE01000001">
    <property type="protein sequence ID" value="RWR03625.1"/>
    <property type="molecule type" value="Genomic_DNA"/>
</dbReference>
<evidence type="ECO:0000256" key="1">
    <source>
        <dbReference type="SAM" id="MobiDB-lite"/>
    </source>
</evidence>
<dbReference type="Proteomes" id="UP000288794">
    <property type="component" value="Unassembled WGS sequence"/>
</dbReference>
<name>A0A443IHJ6_9GAMM</name>
<protein>
    <recommendedName>
        <fullName evidence="5">SrfA</fullName>
    </recommendedName>
</protein>
<feature type="transmembrane region" description="Helical" evidence="2">
    <location>
        <begin position="200"/>
        <end position="220"/>
    </location>
</feature>
<keyword evidence="2" id="KW-1133">Transmembrane helix</keyword>